<name>A0ABR0J7U7_9EURO</name>
<sequence length="524" mass="61374">MTTTSAPIVMDPERVFPRLSSFSAVGGYDIPRTPREDEQWFEEHRRTNANKIPGQSICEYLLEVRNPLNTLFRLADQRQPDLNKDAIGMSQVYFRDPLLEGLFTNHSWLLGLLHVACLQDPPGNRFLTMTDTWRYDSLIESFERDPQRFAYFESVRLQDAPPFRFRDEFHWLRAFDQSVREGTQLLVATYRFGQGHFSDADKTTELVRKAYLMIPPMTRLLVLLLNNEDVFESTYASKHFCDTLMNKRLRQTIEQTERLQEGLAEYTMAMRNLYAYRYIVEWCPGRPWKQIYAVVDESLGADAITEFMEFTSTTALAGHMFSVRPLFQGDIDSEDICAICQETYEAGDILMELRNCPHRFHANCITSHFDQHHRYDNRCPVCRTSAGRIQDFWPHPRTPDADVCYGRDPGVSHEAELRDHQIRHFQRRGMDFVHWPDKIQEYFWERERLAWLDGATVEERMASFPRVVDDDQRSMSDDCEWDSQTEAGDEDEEGEDTEGEETEIEETEGEDTEGWDTEMEDAEI</sequence>
<reference evidence="7 8" key="1">
    <citation type="submission" date="2023-08" db="EMBL/GenBank/DDBJ databases">
        <title>Black Yeasts Isolated from many extreme environments.</title>
        <authorList>
            <person name="Coleine C."/>
            <person name="Stajich J.E."/>
            <person name="Selbmann L."/>
        </authorList>
    </citation>
    <scope>NUCLEOTIDE SEQUENCE [LARGE SCALE GENOMIC DNA]</scope>
    <source>
        <strain evidence="7 8">CCFEE 6328</strain>
    </source>
</reference>
<proteinExistence type="predicted"/>
<evidence type="ECO:0000256" key="2">
    <source>
        <dbReference type="ARBA" id="ARBA00022771"/>
    </source>
</evidence>
<evidence type="ECO:0000259" key="6">
    <source>
        <dbReference type="PROSITE" id="PS50089"/>
    </source>
</evidence>
<evidence type="ECO:0000256" key="4">
    <source>
        <dbReference type="PROSITE-ProRule" id="PRU00175"/>
    </source>
</evidence>
<evidence type="ECO:0000313" key="8">
    <source>
        <dbReference type="Proteomes" id="UP001345691"/>
    </source>
</evidence>
<keyword evidence="8" id="KW-1185">Reference proteome</keyword>
<feature type="region of interest" description="Disordered" evidence="5">
    <location>
        <begin position="468"/>
        <end position="524"/>
    </location>
</feature>
<evidence type="ECO:0000256" key="5">
    <source>
        <dbReference type="SAM" id="MobiDB-lite"/>
    </source>
</evidence>
<keyword evidence="3" id="KW-0862">Zinc</keyword>
<dbReference type="InterPro" id="IPR013083">
    <property type="entry name" value="Znf_RING/FYVE/PHD"/>
</dbReference>
<dbReference type="Pfam" id="PF13639">
    <property type="entry name" value="zf-RING_2"/>
    <property type="match status" value="1"/>
</dbReference>
<dbReference type="Gene3D" id="3.30.40.10">
    <property type="entry name" value="Zinc/RING finger domain, C3HC4 (zinc finger)"/>
    <property type="match status" value="1"/>
</dbReference>
<feature type="compositionally biased region" description="Acidic residues" evidence="5">
    <location>
        <begin position="477"/>
        <end position="524"/>
    </location>
</feature>
<dbReference type="Proteomes" id="UP001345691">
    <property type="component" value="Unassembled WGS sequence"/>
</dbReference>
<keyword evidence="1" id="KW-0479">Metal-binding</keyword>
<evidence type="ECO:0000256" key="3">
    <source>
        <dbReference type="ARBA" id="ARBA00022833"/>
    </source>
</evidence>
<dbReference type="EMBL" id="JAVRRF010000014">
    <property type="protein sequence ID" value="KAK5058321.1"/>
    <property type="molecule type" value="Genomic_DNA"/>
</dbReference>
<accession>A0ABR0J7U7</accession>
<evidence type="ECO:0000313" key="7">
    <source>
        <dbReference type="EMBL" id="KAK5058321.1"/>
    </source>
</evidence>
<dbReference type="PANTHER" id="PTHR45969:SF69">
    <property type="entry name" value="FINGER DOMAIN PROTEIN, PUTATIVE (AFU_ORTHOLOGUE AFUA_3G12190)-RELATED"/>
    <property type="match status" value="1"/>
</dbReference>
<gene>
    <name evidence="7" type="ORF">LTR69_006725</name>
</gene>
<keyword evidence="2 4" id="KW-0863">Zinc-finger</keyword>
<evidence type="ECO:0000256" key="1">
    <source>
        <dbReference type="ARBA" id="ARBA00022723"/>
    </source>
</evidence>
<feature type="domain" description="RING-type" evidence="6">
    <location>
        <begin position="337"/>
        <end position="383"/>
    </location>
</feature>
<dbReference type="SMART" id="SM00184">
    <property type="entry name" value="RING"/>
    <property type="match status" value="1"/>
</dbReference>
<organism evidence="7 8">
    <name type="scientific">Exophiala sideris</name>
    <dbReference type="NCBI Taxonomy" id="1016849"/>
    <lineage>
        <taxon>Eukaryota</taxon>
        <taxon>Fungi</taxon>
        <taxon>Dikarya</taxon>
        <taxon>Ascomycota</taxon>
        <taxon>Pezizomycotina</taxon>
        <taxon>Eurotiomycetes</taxon>
        <taxon>Chaetothyriomycetidae</taxon>
        <taxon>Chaetothyriales</taxon>
        <taxon>Herpotrichiellaceae</taxon>
        <taxon>Exophiala</taxon>
    </lineage>
</organism>
<dbReference type="PANTHER" id="PTHR45969">
    <property type="entry name" value="RING ZINC FINGER PROTEIN-RELATED"/>
    <property type="match status" value="1"/>
</dbReference>
<dbReference type="InterPro" id="IPR001841">
    <property type="entry name" value="Znf_RING"/>
</dbReference>
<dbReference type="PROSITE" id="PS50089">
    <property type="entry name" value="ZF_RING_2"/>
    <property type="match status" value="1"/>
</dbReference>
<comment type="caution">
    <text evidence="7">The sequence shown here is derived from an EMBL/GenBank/DDBJ whole genome shotgun (WGS) entry which is preliminary data.</text>
</comment>
<protein>
    <recommendedName>
        <fullName evidence="6">RING-type domain-containing protein</fullName>
    </recommendedName>
</protein>
<dbReference type="SUPFAM" id="SSF57850">
    <property type="entry name" value="RING/U-box"/>
    <property type="match status" value="1"/>
</dbReference>